<protein>
    <recommendedName>
        <fullName evidence="3">DUF4157 domain-containing protein</fullName>
    </recommendedName>
</protein>
<reference evidence="1 2" key="1">
    <citation type="submission" date="2019-09" db="EMBL/GenBank/DDBJ databases">
        <title>Taxonomy of Antarctic Massilia spp.: description of Massilia rubra sp. nov., Massilia aquatica sp. nov., Massilia mucilaginosa sp. nov., Massilia frigida sp. nov. isolated from streams, lakes and regoliths.</title>
        <authorList>
            <person name="Holochova P."/>
            <person name="Sedlacek I."/>
            <person name="Kralova S."/>
            <person name="Maslanova I."/>
            <person name="Busse H.-J."/>
            <person name="Stankova E."/>
            <person name="Vrbovska V."/>
            <person name="Kovarovic V."/>
            <person name="Bartak M."/>
            <person name="Svec P."/>
            <person name="Pantucek R."/>
        </authorList>
    </citation>
    <scope>NUCLEOTIDE SEQUENCE [LARGE SCALE GENOMIC DNA]</scope>
    <source>
        <strain evidence="1 2">CCM 8693</strain>
    </source>
</reference>
<accession>A0ABX0MGY2</accession>
<comment type="caution">
    <text evidence="1">The sequence shown here is derived from an EMBL/GenBank/DDBJ whole genome shotgun (WGS) entry which is preliminary data.</text>
</comment>
<dbReference type="RefSeq" id="WP_167078743.1">
    <property type="nucleotide sequence ID" value="NZ_VVIW01000014.1"/>
</dbReference>
<dbReference type="EMBL" id="VVIW01000014">
    <property type="protein sequence ID" value="NHZ42754.1"/>
    <property type="molecule type" value="Genomic_DNA"/>
</dbReference>
<evidence type="ECO:0008006" key="3">
    <source>
        <dbReference type="Google" id="ProtNLM"/>
    </source>
</evidence>
<gene>
    <name evidence="1" type="ORF">F1609_21635</name>
</gene>
<evidence type="ECO:0000313" key="2">
    <source>
        <dbReference type="Proteomes" id="UP000819052"/>
    </source>
</evidence>
<name>A0ABX0MGY2_9BURK</name>
<dbReference type="Proteomes" id="UP000819052">
    <property type="component" value="Unassembled WGS sequence"/>
</dbReference>
<proteinExistence type="predicted"/>
<evidence type="ECO:0000313" key="1">
    <source>
        <dbReference type="EMBL" id="NHZ42754.1"/>
    </source>
</evidence>
<keyword evidence="2" id="KW-1185">Reference proteome</keyword>
<sequence>MVIRADLSEGNSVSKENAMAFPGTLFHETRHSEQRFNVLRYVEPNGWRFPGVNAPKHAVDLARTSPPNSDSAARIQAKMMNESVYGTGRARRAQVMAMMDQTGSASNQAVPSHGVESPQAEAAWFEHSPWYDAYRELPEEADAFKAGTKVGLMWKESN</sequence>
<organism evidence="1 2">
    <name type="scientific">Massilia aquatica</name>
    <dbReference type="NCBI Taxonomy" id="2609000"/>
    <lineage>
        <taxon>Bacteria</taxon>
        <taxon>Pseudomonadati</taxon>
        <taxon>Pseudomonadota</taxon>
        <taxon>Betaproteobacteria</taxon>
        <taxon>Burkholderiales</taxon>
        <taxon>Oxalobacteraceae</taxon>
        <taxon>Telluria group</taxon>
        <taxon>Massilia</taxon>
    </lineage>
</organism>